<dbReference type="PANTHER" id="PTHR43381">
    <property type="entry name" value="TRANSLATION INITIATION FACTOR IF-2-RELATED"/>
    <property type="match status" value="1"/>
</dbReference>
<dbReference type="Pfam" id="PF00009">
    <property type="entry name" value="GTP_EFTU"/>
    <property type="match status" value="1"/>
</dbReference>
<dbReference type="InterPro" id="IPR000795">
    <property type="entry name" value="T_Tr_GTP-bd_dom"/>
</dbReference>
<evidence type="ECO:0000313" key="6">
    <source>
        <dbReference type="EMBL" id="CAD7405686.1"/>
    </source>
</evidence>
<keyword evidence="3" id="KW-0812">Transmembrane</keyword>
<evidence type="ECO:0000256" key="2">
    <source>
        <dbReference type="ARBA" id="ARBA00023134"/>
    </source>
</evidence>
<gene>
    <name evidence="6" type="ORF">TCEB3V08_LOCUS8103</name>
</gene>
<dbReference type="GO" id="GO:0003743">
    <property type="term" value="F:translation initiation factor activity"/>
    <property type="evidence" value="ECO:0007669"/>
    <property type="project" value="TreeGrafter"/>
</dbReference>
<organism evidence="6">
    <name type="scientific">Timema cristinae</name>
    <name type="common">Walking stick</name>
    <dbReference type="NCBI Taxonomy" id="61476"/>
    <lineage>
        <taxon>Eukaryota</taxon>
        <taxon>Metazoa</taxon>
        <taxon>Ecdysozoa</taxon>
        <taxon>Arthropoda</taxon>
        <taxon>Hexapoda</taxon>
        <taxon>Insecta</taxon>
        <taxon>Pterygota</taxon>
        <taxon>Neoptera</taxon>
        <taxon>Polyneoptera</taxon>
        <taxon>Phasmatodea</taxon>
        <taxon>Timematodea</taxon>
        <taxon>Timematoidea</taxon>
        <taxon>Timematidae</taxon>
        <taxon>Timema</taxon>
    </lineage>
</organism>
<keyword evidence="3" id="KW-0472">Membrane</keyword>
<feature type="domain" description="Tr-type G" evidence="4">
    <location>
        <begin position="36"/>
        <end position="96"/>
    </location>
</feature>
<evidence type="ECO:0000259" key="4">
    <source>
        <dbReference type="Pfam" id="PF00009"/>
    </source>
</evidence>
<dbReference type="AlphaFoldDB" id="A0A7R9H4K8"/>
<dbReference type="Gene3D" id="2.40.30.10">
    <property type="entry name" value="Translation factors"/>
    <property type="match status" value="1"/>
</dbReference>
<proteinExistence type="predicted"/>
<dbReference type="SUPFAM" id="SSF50447">
    <property type="entry name" value="Translation proteins"/>
    <property type="match status" value="1"/>
</dbReference>
<evidence type="ECO:0000256" key="3">
    <source>
        <dbReference type="SAM" id="Phobius"/>
    </source>
</evidence>
<dbReference type="Pfam" id="PF22042">
    <property type="entry name" value="EF-G_D2"/>
    <property type="match status" value="1"/>
</dbReference>
<protein>
    <submittedName>
        <fullName evidence="6">Uncharacterized protein</fullName>
    </submittedName>
</protein>
<evidence type="ECO:0000259" key="5">
    <source>
        <dbReference type="Pfam" id="PF22042"/>
    </source>
</evidence>
<dbReference type="Gene3D" id="3.40.50.300">
    <property type="entry name" value="P-loop containing nucleotide triphosphate hydrolases"/>
    <property type="match status" value="1"/>
</dbReference>
<accession>A0A7R9H4K8</accession>
<sequence>MSASLRDRANATSSTSSRPVRIALQILSSVMNFLFSVPIIVAINKIDKPEADIERTKHMLVQNGIQVEDVGGDVQVVPISALKGINLDLLAEAVVLQAELMELKGDPRGLVEGVVIESRTDLHRGKLSTVIIKRGTLRQGTVLVAGESWAKVRAMFDEQGHNIQEAPPSTPVEIIGWRDLPSAGDELLEVESEVPDLFKGVNITMGESSAHGRANLSRRGKLTDWGGRWGVPSCLMMTGIDSGYGMGIMWLVLYAKRETKEPC</sequence>
<dbReference type="FunFam" id="2.40.30.10:FF:000007">
    <property type="entry name" value="Translation initiation factor IF-2"/>
    <property type="match status" value="1"/>
</dbReference>
<dbReference type="InterPro" id="IPR044145">
    <property type="entry name" value="IF2_II"/>
</dbReference>
<dbReference type="GO" id="GO:0003924">
    <property type="term" value="F:GTPase activity"/>
    <property type="evidence" value="ECO:0007669"/>
    <property type="project" value="InterPro"/>
</dbReference>
<dbReference type="InterPro" id="IPR053905">
    <property type="entry name" value="EF-G-like_DII"/>
</dbReference>
<keyword evidence="2" id="KW-0342">GTP-binding</keyword>
<name>A0A7R9H4K8_TIMCR</name>
<dbReference type="GO" id="GO:0005737">
    <property type="term" value="C:cytoplasm"/>
    <property type="evidence" value="ECO:0007669"/>
    <property type="project" value="TreeGrafter"/>
</dbReference>
<dbReference type="EMBL" id="OC319528">
    <property type="protein sequence ID" value="CAD7405686.1"/>
    <property type="molecule type" value="Genomic_DNA"/>
</dbReference>
<evidence type="ECO:0000256" key="1">
    <source>
        <dbReference type="ARBA" id="ARBA00022741"/>
    </source>
</evidence>
<dbReference type="InterPro" id="IPR015760">
    <property type="entry name" value="TIF_IF2"/>
</dbReference>
<dbReference type="GO" id="GO:0005525">
    <property type="term" value="F:GTP binding"/>
    <property type="evidence" value="ECO:0007669"/>
    <property type="project" value="UniProtKB-KW"/>
</dbReference>
<dbReference type="InterPro" id="IPR027417">
    <property type="entry name" value="P-loop_NTPase"/>
</dbReference>
<dbReference type="PANTHER" id="PTHR43381:SF20">
    <property type="entry name" value="TRANSLATION INITIATION FACTOR IF-2, MITOCHONDRIAL"/>
    <property type="match status" value="1"/>
</dbReference>
<reference evidence="6" key="1">
    <citation type="submission" date="2020-11" db="EMBL/GenBank/DDBJ databases">
        <authorList>
            <person name="Tran Van P."/>
        </authorList>
    </citation>
    <scope>NUCLEOTIDE SEQUENCE</scope>
</reference>
<keyword evidence="3" id="KW-1133">Transmembrane helix</keyword>
<dbReference type="InterPro" id="IPR009000">
    <property type="entry name" value="Transl_B-barrel_sf"/>
</dbReference>
<keyword evidence="1" id="KW-0547">Nucleotide-binding</keyword>
<dbReference type="CDD" id="cd03702">
    <property type="entry name" value="IF2_mtIF2_II"/>
    <property type="match status" value="1"/>
</dbReference>
<feature type="transmembrane region" description="Helical" evidence="3">
    <location>
        <begin position="22"/>
        <end position="43"/>
    </location>
</feature>
<dbReference type="SUPFAM" id="SSF52540">
    <property type="entry name" value="P-loop containing nucleoside triphosphate hydrolases"/>
    <property type="match status" value="1"/>
</dbReference>
<feature type="domain" description="Elongation factor G-like" evidence="5">
    <location>
        <begin position="111"/>
        <end position="189"/>
    </location>
</feature>